<evidence type="ECO:0000256" key="2">
    <source>
        <dbReference type="SAM" id="Phobius"/>
    </source>
</evidence>
<name>A0ABS6T329_9RHOB</name>
<evidence type="ECO:0000313" key="4">
    <source>
        <dbReference type="EMBL" id="MBV7379660.1"/>
    </source>
</evidence>
<dbReference type="Proteomes" id="UP000756530">
    <property type="component" value="Unassembled WGS sequence"/>
</dbReference>
<feature type="transmembrane region" description="Helical" evidence="2">
    <location>
        <begin position="49"/>
        <end position="70"/>
    </location>
</feature>
<dbReference type="Pfam" id="PF05036">
    <property type="entry name" value="SPOR"/>
    <property type="match status" value="1"/>
</dbReference>
<protein>
    <submittedName>
        <fullName evidence="4">SPOR domain-containing protein</fullName>
    </submittedName>
</protein>
<evidence type="ECO:0000259" key="3">
    <source>
        <dbReference type="PROSITE" id="PS51724"/>
    </source>
</evidence>
<evidence type="ECO:0000256" key="1">
    <source>
        <dbReference type="SAM" id="MobiDB-lite"/>
    </source>
</evidence>
<dbReference type="EMBL" id="JAHUZE010000002">
    <property type="protein sequence ID" value="MBV7379660.1"/>
    <property type="molecule type" value="Genomic_DNA"/>
</dbReference>
<feature type="region of interest" description="Disordered" evidence="1">
    <location>
        <begin position="220"/>
        <end position="239"/>
    </location>
</feature>
<dbReference type="InterPro" id="IPR007730">
    <property type="entry name" value="SPOR-like_dom"/>
</dbReference>
<sequence>MHTHAQQQPQSAAHGYPAAPSQPYYPQHEQDYRAQPLDQDGGSGRFGRLVNGFGAMTSIALIAGLAVWGYNLAVRDATEVPVVAALEGAMRIAPENPGGEAAENQGLAVNNVAAVGVAEGPADQVLLAPGAEDLTPEDAPVVSEPVLAATPEAEAGEFRPEEDLSAEPVSADADDARSDALALADEIASGQEPLSEPEAEASAMDEAVEEAIGSELAFASEEVVTGPGPKVSPRPRARPENLVTRAAAQPSTDALLAATEVATDEVSAADIPAGTRLVQLGAYDTEDVARAEWDQLAGRFDEYLTGKSRVIEQAQSGGKTFYRLRAMGFDDLSDARRFCAALMAGQAACIPVVTR</sequence>
<reference evidence="4 5" key="1">
    <citation type="submission" date="2021-05" db="EMBL/GenBank/DDBJ databases">
        <title>Culturable bacteria isolated from Daya Bay.</title>
        <authorList>
            <person name="Zheng W."/>
            <person name="Yu S."/>
            <person name="Huang Y."/>
        </authorList>
    </citation>
    <scope>NUCLEOTIDE SEQUENCE [LARGE SCALE GENOMIC DNA]</scope>
    <source>
        <strain evidence="4 5">DP4N28-5</strain>
    </source>
</reference>
<feature type="domain" description="SPOR" evidence="3">
    <location>
        <begin position="270"/>
        <end position="355"/>
    </location>
</feature>
<evidence type="ECO:0000313" key="5">
    <source>
        <dbReference type="Proteomes" id="UP000756530"/>
    </source>
</evidence>
<feature type="compositionally biased region" description="Polar residues" evidence="1">
    <location>
        <begin position="1"/>
        <end position="11"/>
    </location>
</feature>
<accession>A0ABS6T329</accession>
<keyword evidence="2" id="KW-1133">Transmembrane helix</keyword>
<keyword evidence="5" id="KW-1185">Reference proteome</keyword>
<keyword evidence="2" id="KW-0472">Membrane</keyword>
<gene>
    <name evidence="4" type="ORF">KJP28_12060</name>
</gene>
<keyword evidence="2" id="KW-0812">Transmembrane</keyword>
<feature type="region of interest" description="Disordered" evidence="1">
    <location>
        <begin position="1"/>
        <end position="26"/>
    </location>
</feature>
<organism evidence="4 5">
    <name type="scientific">Maritimibacter dapengensis</name>
    <dbReference type="NCBI Taxonomy" id="2836868"/>
    <lineage>
        <taxon>Bacteria</taxon>
        <taxon>Pseudomonadati</taxon>
        <taxon>Pseudomonadota</taxon>
        <taxon>Alphaproteobacteria</taxon>
        <taxon>Rhodobacterales</taxon>
        <taxon>Roseobacteraceae</taxon>
        <taxon>Maritimibacter</taxon>
    </lineage>
</organism>
<proteinExistence type="predicted"/>
<feature type="compositionally biased region" description="Low complexity" evidence="1">
    <location>
        <begin position="16"/>
        <end position="26"/>
    </location>
</feature>
<dbReference type="PROSITE" id="PS51724">
    <property type="entry name" value="SPOR"/>
    <property type="match status" value="1"/>
</dbReference>
<comment type="caution">
    <text evidence="4">The sequence shown here is derived from an EMBL/GenBank/DDBJ whole genome shotgun (WGS) entry which is preliminary data.</text>
</comment>
<feature type="region of interest" description="Disordered" evidence="1">
    <location>
        <begin position="151"/>
        <end position="177"/>
    </location>
</feature>